<feature type="transmembrane region" description="Helical" evidence="6">
    <location>
        <begin position="43"/>
        <end position="67"/>
    </location>
</feature>
<protein>
    <submittedName>
        <fullName evidence="7">Cytochrome C oxidase subunit IV</fullName>
    </submittedName>
</protein>
<comment type="caution">
    <text evidence="7">The sequence shown here is derived from an EMBL/GenBank/DDBJ whole genome shotgun (WGS) entry which is preliminary data.</text>
</comment>
<feature type="transmembrane region" description="Helical" evidence="6">
    <location>
        <begin position="79"/>
        <end position="100"/>
    </location>
</feature>
<gene>
    <name evidence="7" type="ORF">GJV77_01805</name>
</gene>
<dbReference type="Proteomes" id="UP000488936">
    <property type="component" value="Unassembled WGS sequence"/>
</dbReference>
<dbReference type="AlphaFoldDB" id="A0A7K1GIA5"/>
<keyword evidence="5 6" id="KW-0472">Membrane</keyword>
<evidence type="ECO:0000256" key="3">
    <source>
        <dbReference type="ARBA" id="ARBA00022692"/>
    </source>
</evidence>
<dbReference type="RefSeq" id="WP_155034646.1">
    <property type="nucleotide sequence ID" value="NZ_JAYMMG010000002.1"/>
</dbReference>
<evidence type="ECO:0000256" key="5">
    <source>
        <dbReference type="ARBA" id="ARBA00023136"/>
    </source>
</evidence>
<feature type="transmembrane region" description="Helical" evidence="6">
    <location>
        <begin position="14"/>
        <end position="34"/>
    </location>
</feature>
<proteinExistence type="predicted"/>
<dbReference type="GO" id="GO:0005886">
    <property type="term" value="C:plasma membrane"/>
    <property type="evidence" value="ECO:0007669"/>
    <property type="project" value="UniProtKB-SubCell"/>
</dbReference>
<reference evidence="7 8" key="1">
    <citation type="journal article" date="2006" name="Int. J. Syst. Evol. Microbiol.">
        <title>Myroides pelagicus sp. nov., isolated from seawater in Thailand.</title>
        <authorList>
            <person name="Yoon J."/>
            <person name="Maneerat S."/>
            <person name="Kawai F."/>
            <person name="Yokota A."/>
        </authorList>
    </citation>
    <scope>NUCLEOTIDE SEQUENCE [LARGE SCALE GENOMIC DNA]</scope>
    <source>
        <strain evidence="7 8">SM1T</strain>
    </source>
</reference>
<dbReference type="EMBL" id="WMJY01000002">
    <property type="protein sequence ID" value="MTH28661.1"/>
    <property type="molecule type" value="Genomic_DNA"/>
</dbReference>
<dbReference type="Pfam" id="PF03626">
    <property type="entry name" value="COX4_pro"/>
    <property type="match status" value="1"/>
</dbReference>
<comment type="subcellular location">
    <subcellularLocation>
        <location evidence="1">Cell membrane</location>
        <topology evidence="1">Multi-pass membrane protein</topology>
    </subcellularLocation>
</comment>
<keyword evidence="2" id="KW-1003">Cell membrane</keyword>
<dbReference type="InterPro" id="IPR005171">
    <property type="entry name" value="Cyt_c_oxidase_su4_prok"/>
</dbReference>
<name>A0A7K1GIA5_9FLAO</name>
<accession>A0A7K1GIA5</accession>
<sequence length="118" mass="13735">MASEGTHQSNTKKIWTVFAILSIITLVEVVLGIIKPESLHQVYIYGLSLLNYIFIILTIAKAYYIMWSFMHLEHEKKSFQWSVAGVLGFLCVYLITLVLIEGNYIYDVFQSSQYKWIF</sequence>
<evidence type="ECO:0000313" key="8">
    <source>
        <dbReference type="Proteomes" id="UP000488936"/>
    </source>
</evidence>
<organism evidence="7 8">
    <name type="scientific">Myroides pelagicus</name>
    <dbReference type="NCBI Taxonomy" id="270914"/>
    <lineage>
        <taxon>Bacteria</taxon>
        <taxon>Pseudomonadati</taxon>
        <taxon>Bacteroidota</taxon>
        <taxon>Flavobacteriia</taxon>
        <taxon>Flavobacteriales</taxon>
        <taxon>Flavobacteriaceae</taxon>
        <taxon>Myroides</taxon>
    </lineage>
</organism>
<evidence type="ECO:0000256" key="2">
    <source>
        <dbReference type="ARBA" id="ARBA00022475"/>
    </source>
</evidence>
<keyword evidence="8" id="KW-1185">Reference proteome</keyword>
<evidence type="ECO:0000256" key="6">
    <source>
        <dbReference type="SAM" id="Phobius"/>
    </source>
</evidence>
<evidence type="ECO:0000256" key="1">
    <source>
        <dbReference type="ARBA" id="ARBA00004651"/>
    </source>
</evidence>
<evidence type="ECO:0000313" key="7">
    <source>
        <dbReference type="EMBL" id="MTH28661.1"/>
    </source>
</evidence>
<keyword evidence="4 6" id="KW-1133">Transmembrane helix</keyword>
<evidence type="ECO:0000256" key="4">
    <source>
        <dbReference type="ARBA" id="ARBA00022989"/>
    </source>
</evidence>
<keyword evidence="3 6" id="KW-0812">Transmembrane</keyword>
<dbReference type="OrthoDB" id="981917at2"/>